<dbReference type="InterPro" id="IPR036869">
    <property type="entry name" value="J_dom_sf"/>
</dbReference>
<dbReference type="PRINTS" id="PR00625">
    <property type="entry name" value="JDOMAIN"/>
</dbReference>
<dbReference type="EMBL" id="KQ947439">
    <property type="protein sequence ID" value="KUJ07625.1"/>
    <property type="molecule type" value="Genomic_DNA"/>
</dbReference>
<dbReference type="InParanoid" id="A0A132B5D9"/>
<dbReference type="GeneID" id="28818089"/>
<dbReference type="Proteomes" id="UP000070700">
    <property type="component" value="Unassembled WGS sequence"/>
</dbReference>
<dbReference type="SUPFAM" id="SSF46565">
    <property type="entry name" value="Chaperone J-domain"/>
    <property type="match status" value="1"/>
</dbReference>
<proteinExistence type="predicted"/>
<name>A0A132B5D9_MOLSC</name>
<feature type="non-terminal residue" evidence="2">
    <location>
        <position position="64"/>
    </location>
</feature>
<feature type="domain" description="J" evidence="1">
    <location>
        <begin position="1"/>
        <end position="64"/>
    </location>
</feature>
<dbReference type="RefSeq" id="XP_018061980.1">
    <property type="nucleotide sequence ID" value="XM_018208363.1"/>
</dbReference>
<accession>A0A132B5D9</accession>
<evidence type="ECO:0000313" key="2">
    <source>
        <dbReference type="EMBL" id="KUJ07625.1"/>
    </source>
</evidence>
<dbReference type="PROSITE" id="PS50076">
    <property type="entry name" value="DNAJ_2"/>
    <property type="match status" value="1"/>
</dbReference>
<protein>
    <submittedName>
        <fullName evidence="2">Heat shock protein DnaJ</fullName>
    </submittedName>
</protein>
<dbReference type="AlphaFoldDB" id="A0A132B5D9"/>
<feature type="non-terminal residue" evidence="2">
    <location>
        <position position="1"/>
    </location>
</feature>
<dbReference type="InterPro" id="IPR018253">
    <property type="entry name" value="DnaJ_domain_CS"/>
</dbReference>
<dbReference type="PANTHER" id="PTHR24074">
    <property type="entry name" value="CO-CHAPERONE PROTEIN DJLA"/>
    <property type="match status" value="1"/>
</dbReference>
<dbReference type="STRING" id="149040.A0A132B5D9"/>
<keyword evidence="3" id="KW-1185">Reference proteome</keyword>
<dbReference type="SMART" id="SM00271">
    <property type="entry name" value="DnaJ"/>
    <property type="match status" value="1"/>
</dbReference>
<organism evidence="2 3">
    <name type="scientific">Mollisia scopiformis</name>
    <name type="common">Conifer needle endophyte fungus</name>
    <name type="synonym">Phialocephala scopiformis</name>
    <dbReference type="NCBI Taxonomy" id="149040"/>
    <lineage>
        <taxon>Eukaryota</taxon>
        <taxon>Fungi</taxon>
        <taxon>Dikarya</taxon>
        <taxon>Ascomycota</taxon>
        <taxon>Pezizomycotina</taxon>
        <taxon>Leotiomycetes</taxon>
        <taxon>Helotiales</taxon>
        <taxon>Mollisiaceae</taxon>
        <taxon>Mollisia</taxon>
    </lineage>
</organism>
<sequence length="64" mass="7523">YDVLGVPKDARIDEIRVAHRELVLKCHPDKLQDQSSKVLKQKEFDEIQKAYEILSDPVRRAEFD</sequence>
<keyword evidence="2" id="KW-0346">Stress response</keyword>
<reference evidence="2 3" key="1">
    <citation type="submission" date="2015-10" db="EMBL/GenBank/DDBJ databases">
        <title>Full genome of DAOMC 229536 Phialocephala scopiformis, a fungal endophyte of spruce producing the potent anti-insectan compound rugulosin.</title>
        <authorList>
            <consortium name="DOE Joint Genome Institute"/>
            <person name="Walker A.K."/>
            <person name="Frasz S.L."/>
            <person name="Seifert K.A."/>
            <person name="Miller J.D."/>
            <person name="Mondo S.J."/>
            <person name="Labutti K."/>
            <person name="Lipzen A."/>
            <person name="Dockter R."/>
            <person name="Kennedy M."/>
            <person name="Grigoriev I.V."/>
            <person name="Spatafora J.W."/>
        </authorList>
    </citation>
    <scope>NUCLEOTIDE SEQUENCE [LARGE SCALE GENOMIC DNA]</scope>
    <source>
        <strain evidence="2 3">CBS 120377</strain>
    </source>
</reference>
<dbReference type="OrthoDB" id="10250354at2759"/>
<dbReference type="InterPro" id="IPR050817">
    <property type="entry name" value="DjlA_DnaK_co-chaperone"/>
</dbReference>
<gene>
    <name evidence="2" type="ORF">LY89DRAFT_555549</name>
</gene>
<dbReference type="InterPro" id="IPR001623">
    <property type="entry name" value="DnaJ_domain"/>
</dbReference>
<dbReference type="PROSITE" id="PS00636">
    <property type="entry name" value="DNAJ_1"/>
    <property type="match status" value="1"/>
</dbReference>
<dbReference type="KEGG" id="psco:LY89DRAFT_555549"/>
<dbReference type="Pfam" id="PF00226">
    <property type="entry name" value="DnaJ"/>
    <property type="match status" value="1"/>
</dbReference>
<evidence type="ECO:0000259" key="1">
    <source>
        <dbReference type="PROSITE" id="PS50076"/>
    </source>
</evidence>
<evidence type="ECO:0000313" key="3">
    <source>
        <dbReference type="Proteomes" id="UP000070700"/>
    </source>
</evidence>
<dbReference type="CDD" id="cd06257">
    <property type="entry name" value="DnaJ"/>
    <property type="match status" value="1"/>
</dbReference>
<dbReference type="Gene3D" id="1.10.287.110">
    <property type="entry name" value="DnaJ domain"/>
    <property type="match status" value="1"/>
</dbReference>